<evidence type="ECO:0000313" key="4">
    <source>
        <dbReference type="EMBL" id="KAK2732068.1"/>
    </source>
</evidence>
<organism evidence="4 5">
    <name type="scientific">Colletotrichum kahawae</name>
    <name type="common">Coffee berry disease fungus</name>
    <dbReference type="NCBI Taxonomy" id="34407"/>
    <lineage>
        <taxon>Eukaryota</taxon>
        <taxon>Fungi</taxon>
        <taxon>Dikarya</taxon>
        <taxon>Ascomycota</taxon>
        <taxon>Pezizomycotina</taxon>
        <taxon>Sordariomycetes</taxon>
        <taxon>Hypocreomycetidae</taxon>
        <taxon>Glomerellales</taxon>
        <taxon>Glomerellaceae</taxon>
        <taxon>Colletotrichum</taxon>
        <taxon>Colletotrichum gloeosporioides species complex</taxon>
    </lineage>
</organism>
<dbReference type="Gene3D" id="2.60.120.1560">
    <property type="match status" value="1"/>
</dbReference>
<keyword evidence="5" id="KW-1185">Reference proteome</keyword>
<protein>
    <recommendedName>
        <fullName evidence="3">GLEYA adhesin domain-containing protein</fullName>
    </recommendedName>
</protein>
<sequence length="391" mass="41424">MKHNTLLQIALALPSLTAASICNNNCGRQVVGTARKDPSLSSRSSLCAAFVTTTVTECVTPSLSLFEHLLTLYNRTGAEPSPAKRNVHGPRQASAPVITGTKPAYASSCPDVTAYWSACQCFEGVKATTITVVGPGPSSTSSVSPSSTISDSPISPTPEPPSPTFTSTTTTSSSTSTPTCTPGLEYALYSIDRFSDLCQNYINVQGNSPRNFDLNRLIGGRTPVLTGVTPSIGFSNNGDEALNPLRLYGTQGPAGTTSTCAIVQHRGYINVTPGIYTIFANQPDDDLLLWFGNNAKSGSFSAGNSDVYGLWASPGQSKLVDTFVFTESAYIPFRVYWDNRGGPGDLRLEVKNSTGDVILGINTQQSQDVVYKCSGGDAPAFPAWEDERALD</sequence>
<feature type="signal peptide" evidence="2">
    <location>
        <begin position="1"/>
        <end position="19"/>
    </location>
</feature>
<dbReference type="Proteomes" id="UP001281614">
    <property type="component" value="Unassembled WGS sequence"/>
</dbReference>
<name>A0AAD9Y0B5_COLKA</name>
<reference evidence="4" key="1">
    <citation type="submission" date="2023-02" db="EMBL/GenBank/DDBJ databases">
        <title>Colletotrichum kahawae CIFC_Que2 genome sequencing and assembly.</title>
        <authorList>
            <person name="Baroncelli R."/>
        </authorList>
    </citation>
    <scope>NUCLEOTIDE SEQUENCE</scope>
    <source>
        <strain evidence="4">CIFC_Que2</strain>
    </source>
</reference>
<gene>
    <name evidence="4" type="ORF">CKAH01_02014</name>
</gene>
<evidence type="ECO:0000256" key="2">
    <source>
        <dbReference type="SAM" id="SignalP"/>
    </source>
</evidence>
<feature type="region of interest" description="Disordered" evidence="1">
    <location>
        <begin position="133"/>
        <end position="179"/>
    </location>
</feature>
<evidence type="ECO:0000313" key="5">
    <source>
        <dbReference type="Proteomes" id="UP001281614"/>
    </source>
</evidence>
<feature type="compositionally biased region" description="Low complexity" evidence="1">
    <location>
        <begin position="135"/>
        <end position="154"/>
    </location>
</feature>
<keyword evidence="2" id="KW-0732">Signal</keyword>
<evidence type="ECO:0000256" key="1">
    <source>
        <dbReference type="SAM" id="MobiDB-lite"/>
    </source>
</evidence>
<dbReference type="InterPro" id="IPR018871">
    <property type="entry name" value="GLEYA_adhesin_domain"/>
</dbReference>
<dbReference type="EMBL" id="VYYT01000554">
    <property type="protein sequence ID" value="KAK2732068.1"/>
    <property type="molecule type" value="Genomic_DNA"/>
</dbReference>
<feature type="domain" description="GLEYA adhesin" evidence="3">
    <location>
        <begin position="262"/>
        <end position="351"/>
    </location>
</feature>
<feature type="chain" id="PRO_5041918099" description="GLEYA adhesin domain-containing protein" evidence="2">
    <location>
        <begin position="20"/>
        <end position="391"/>
    </location>
</feature>
<accession>A0AAD9Y0B5</accession>
<evidence type="ECO:0000259" key="3">
    <source>
        <dbReference type="Pfam" id="PF10528"/>
    </source>
</evidence>
<dbReference type="Pfam" id="PF10528">
    <property type="entry name" value="GLEYA"/>
    <property type="match status" value="1"/>
</dbReference>
<feature type="compositionally biased region" description="Low complexity" evidence="1">
    <location>
        <begin position="164"/>
        <end position="179"/>
    </location>
</feature>
<proteinExistence type="predicted"/>
<comment type="caution">
    <text evidence="4">The sequence shown here is derived from an EMBL/GenBank/DDBJ whole genome shotgun (WGS) entry which is preliminary data.</text>
</comment>
<dbReference type="AlphaFoldDB" id="A0AAD9Y0B5"/>